<name>A0ABU9YZY3_9RHOO</name>
<dbReference type="Proteomes" id="UP001410394">
    <property type="component" value="Unassembled WGS sequence"/>
</dbReference>
<comment type="caution">
    <text evidence="2">The sequence shown here is derived from an EMBL/GenBank/DDBJ whole genome shotgun (WGS) entry which is preliminary data.</text>
</comment>
<accession>A0ABU9YZY3</accession>
<keyword evidence="3" id="KW-1185">Reference proteome</keyword>
<dbReference type="InterPro" id="IPR018759">
    <property type="entry name" value="BBP2_2"/>
</dbReference>
<dbReference type="RefSeq" id="WP_345920009.1">
    <property type="nucleotide sequence ID" value="NZ_JBDIVE010000006.1"/>
</dbReference>
<reference evidence="2 3" key="1">
    <citation type="journal article" date="2018" name="Int. J. Syst. Evol. Microbiol.">
        <title>Uliginosibacterium sediminicola sp. nov., isolated from freshwater sediment.</title>
        <authorList>
            <person name="Hwang W.M."/>
            <person name="Kim S.M."/>
            <person name="Kang K."/>
            <person name="Ahn T.Y."/>
        </authorList>
    </citation>
    <scope>NUCLEOTIDE SEQUENCE [LARGE SCALE GENOMIC DNA]</scope>
    <source>
        <strain evidence="2 3">M1-21</strain>
    </source>
</reference>
<dbReference type="Pfam" id="PF10082">
    <property type="entry name" value="BBP2_2"/>
    <property type="match status" value="1"/>
</dbReference>
<evidence type="ECO:0000313" key="3">
    <source>
        <dbReference type="Proteomes" id="UP001410394"/>
    </source>
</evidence>
<feature type="chain" id="PRO_5045294763" evidence="1">
    <location>
        <begin position="31"/>
        <end position="437"/>
    </location>
</feature>
<protein>
    <submittedName>
        <fullName evidence="2">Outer membrane beta-barrel protein</fullName>
    </submittedName>
</protein>
<proteinExistence type="predicted"/>
<organism evidence="2 3">
    <name type="scientific">Uliginosibacterium sediminicola</name>
    <dbReference type="NCBI Taxonomy" id="2024550"/>
    <lineage>
        <taxon>Bacteria</taxon>
        <taxon>Pseudomonadati</taxon>
        <taxon>Pseudomonadota</taxon>
        <taxon>Betaproteobacteria</taxon>
        <taxon>Rhodocyclales</taxon>
        <taxon>Zoogloeaceae</taxon>
        <taxon>Uliginosibacterium</taxon>
    </lineage>
</organism>
<evidence type="ECO:0000313" key="2">
    <source>
        <dbReference type="EMBL" id="MEN3069237.1"/>
    </source>
</evidence>
<feature type="signal peptide" evidence="1">
    <location>
        <begin position="1"/>
        <end position="30"/>
    </location>
</feature>
<gene>
    <name evidence="2" type="ORF">ABDB84_12170</name>
</gene>
<evidence type="ECO:0000256" key="1">
    <source>
        <dbReference type="SAM" id="SignalP"/>
    </source>
</evidence>
<sequence length="437" mass="48506">MSTDTKDYRRSSLSVLVASAAALNTIATYAADVADTANASPSSAAITNPSSIQPSSVYESSGIPVGSSRTAAPIRFDGVNVYLSSLAWGGWDSNVTQATTGLERSSVFYKIRPSIIADIPYRADRYTFGYVGDYTNYSSVAENNIYNSDFLFNAKNEFTTRTALAWGLSYLDRYDPIGSTDRSIGASTPDHHHDWLANGTFRYGAPGAPGQLEFDAGVGGKRYQNNRESTATADVDISNFGTRFYYRVAPKTRLLTEFRNTTFDYVDDSLLLDNSERRYMLGATWDATAATSGIAKLGALTKDFKSNLRKRYIGFTWEVSLRWKPMSYTNIDFLSGRSAVDPSGSSTSFVIERNNTLKWTHDWTGYLHSTASAGVQQLRYQGTTRNDKVRTLSAGMNYDFRRWLSVGLEYSLFDRDSTIDTDKYIRRLTALKLDAAL</sequence>
<dbReference type="EMBL" id="JBDIVE010000006">
    <property type="protein sequence ID" value="MEN3069237.1"/>
    <property type="molecule type" value="Genomic_DNA"/>
</dbReference>
<keyword evidence="1" id="KW-0732">Signal</keyword>